<dbReference type="EMBL" id="CP048409">
    <property type="protein sequence ID" value="QIA08827.1"/>
    <property type="molecule type" value="Genomic_DNA"/>
</dbReference>
<name>A0A6C0RFI1_9BACT</name>
<dbReference type="AlphaFoldDB" id="A0A6C0RFI1"/>
<accession>A0A6C0RFI1</accession>
<proteinExistence type="predicted"/>
<evidence type="ECO:0000313" key="3">
    <source>
        <dbReference type="EMBL" id="QIA08810.1"/>
    </source>
</evidence>
<feature type="region of interest" description="Disordered" evidence="1">
    <location>
        <begin position="89"/>
        <end position="110"/>
    </location>
</feature>
<gene>
    <name evidence="3" type="ORF">G0Q07_14255</name>
    <name evidence="4" type="ORF">G0Q07_14350</name>
</gene>
<keyword evidence="2" id="KW-1133">Transmembrane helix</keyword>
<keyword evidence="2" id="KW-0812">Transmembrane</keyword>
<sequence>MDKKITKIIKERFANNEFDVKSNLTFYKQNKAEFYEMVRRGIITKNVGGKIYLIEKPKPFIKKHAKWIITTVIALVVAITPFVIKKCDTDSPANKQKDITQSSYQEQNKIESEKNYQNLNQVDSIRYQKTDSASVP</sequence>
<dbReference type="KEGG" id="drc:G0Q07_14255"/>
<keyword evidence="5" id="KW-1185">Reference proteome</keyword>
<protein>
    <submittedName>
        <fullName evidence="4">Uncharacterized protein</fullName>
    </submittedName>
</protein>
<feature type="compositionally biased region" description="Polar residues" evidence="1">
    <location>
        <begin position="91"/>
        <end position="107"/>
    </location>
</feature>
<evidence type="ECO:0000313" key="5">
    <source>
        <dbReference type="Proteomes" id="UP000474630"/>
    </source>
</evidence>
<evidence type="ECO:0000256" key="1">
    <source>
        <dbReference type="SAM" id="MobiDB-lite"/>
    </source>
</evidence>
<keyword evidence="2" id="KW-0472">Membrane</keyword>
<dbReference type="KEGG" id="drc:G0Q07_14350"/>
<dbReference type="Proteomes" id="UP000474630">
    <property type="component" value="Chromosome"/>
</dbReference>
<evidence type="ECO:0000313" key="4">
    <source>
        <dbReference type="EMBL" id="QIA08827.1"/>
    </source>
</evidence>
<reference evidence="4 5" key="1">
    <citation type="submission" date="2020-02" db="EMBL/GenBank/DDBJ databases">
        <title>Genome sequencing for Draconibacterium sp. strain M1.</title>
        <authorList>
            <person name="Park S.-J."/>
        </authorList>
    </citation>
    <scope>NUCLEOTIDE SEQUENCE [LARGE SCALE GENOMIC DNA]</scope>
    <source>
        <strain evidence="4 5">M1</strain>
    </source>
</reference>
<dbReference type="EMBL" id="CP048409">
    <property type="protein sequence ID" value="QIA08810.1"/>
    <property type="molecule type" value="Genomic_DNA"/>
</dbReference>
<dbReference type="RefSeq" id="WP_163347269.1">
    <property type="nucleotide sequence ID" value="NZ_CP048409.1"/>
</dbReference>
<feature type="transmembrane region" description="Helical" evidence="2">
    <location>
        <begin position="65"/>
        <end position="84"/>
    </location>
</feature>
<organism evidence="4 5">
    <name type="scientific">Draconibacterium halophilum</name>
    <dbReference type="NCBI Taxonomy" id="2706887"/>
    <lineage>
        <taxon>Bacteria</taxon>
        <taxon>Pseudomonadati</taxon>
        <taxon>Bacteroidota</taxon>
        <taxon>Bacteroidia</taxon>
        <taxon>Marinilabiliales</taxon>
        <taxon>Prolixibacteraceae</taxon>
        <taxon>Draconibacterium</taxon>
    </lineage>
</organism>
<evidence type="ECO:0000256" key="2">
    <source>
        <dbReference type="SAM" id="Phobius"/>
    </source>
</evidence>